<dbReference type="GO" id="GO:0008865">
    <property type="term" value="F:fructokinase activity"/>
    <property type="evidence" value="ECO:0007669"/>
    <property type="project" value="UniProtKB-EC"/>
</dbReference>
<sequence>NCAYVGSPTSLSMKKKSVQENDHLVVCFGELLIDFVPTASGVSLAEAPGFKKAPGGAPANVAVGIARLGGSSAFIGKVGADEFGYMLADILKQNNVDNSGMRFDTHARTALAFVTLKADGEREFMFFRNPSADMLLTEAELDKNLIQKARIFHYGSISLIAEPCRSAHLAAMETAKNAGCILSYDPNLRLPLWPSAEAAREGILSIWDQADIIKASTIDINYYVLIPVSEDEITFLTNGEDAYDDNVVMTKLFHSNLKLLLVTEGGDGCRYYTKNFHGRVNGVKVTAVDTTGAGDAFVGGLLNSMASDPDIYMDEKILRDALLFANGCGAITVTEKGAIPALPTKEAVLKILDGATAN</sequence>
<dbReference type="GO" id="GO:0005829">
    <property type="term" value="C:cytosol"/>
    <property type="evidence" value="ECO:0007669"/>
    <property type="project" value="TreeGrafter"/>
</dbReference>
<keyword evidence="14" id="KW-1185">Reference proteome</keyword>
<gene>
    <name evidence="13" type="ORF">MTR67_042758</name>
</gene>
<protein>
    <recommendedName>
        <fullName evidence="9">fructokinase</fullName>
        <ecNumber evidence="9">2.7.1.4</ecNumber>
    </recommendedName>
</protein>
<dbReference type="InterPro" id="IPR050306">
    <property type="entry name" value="PfkB_Carbo_kinase"/>
</dbReference>
<dbReference type="Gene3D" id="3.40.1190.20">
    <property type="match status" value="1"/>
</dbReference>
<dbReference type="InterPro" id="IPR002139">
    <property type="entry name" value="Ribo/fructo_kinase"/>
</dbReference>
<keyword evidence="7" id="KW-0119">Carbohydrate metabolism</keyword>
<organism evidence="13 14">
    <name type="scientific">Solanum verrucosum</name>
    <dbReference type="NCBI Taxonomy" id="315347"/>
    <lineage>
        <taxon>Eukaryota</taxon>
        <taxon>Viridiplantae</taxon>
        <taxon>Streptophyta</taxon>
        <taxon>Embryophyta</taxon>
        <taxon>Tracheophyta</taxon>
        <taxon>Spermatophyta</taxon>
        <taxon>Magnoliopsida</taxon>
        <taxon>eudicotyledons</taxon>
        <taxon>Gunneridae</taxon>
        <taxon>Pentapetalae</taxon>
        <taxon>asterids</taxon>
        <taxon>lamiids</taxon>
        <taxon>Solanales</taxon>
        <taxon>Solanaceae</taxon>
        <taxon>Solanoideae</taxon>
        <taxon>Solaneae</taxon>
        <taxon>Solanum</taxon>
    </lineage>
</organism>
<dbReference type="CDD" id="cd01167">
    <property type="entry name" value="bac_FRK"/>
    <property type="match status" value="1"/>
</dbReference>
<evidence type="ECO:0000256" key="1">
    <source>
        <dbReference type="ARBA" id="ARBA00004727"/>
    </source>
</evidence>
<evidence type="ECO:0000256" key="5">
    <source>
        <dbReference type="ARBA" id="ARBA00022777"/>
    </source>
</evidence>
<evidence type="ECO:0000313" key="13">
    <source>
        <dbReference type="EMBL" id="WMV49373.1"/>
    </source>
</evidence>
<dbReference type="AlphaFoldDB" id="A0AAF0UML2"/>
<keyword evidence="6" id="KW-0067">ATP-binding</keyword>
<accession>A0AAF0UML2</accession>
<comment type="pathway">
    <text evidence="1">Glycan biosynthesis; starch biosynthesis.</text>
</comment>
<evidence type="ECO:0000256" key="10">
    <source>
        <dbReference type="ARBA" id="ARBA00048451"/>
    </source>
</evidence>
<dbReference type="SUPFAM" id="SSF53613">
    <property type="entry name" value="Ribokinase-like"/>
    <property type="match status" value="1"/>
</dbReference>
<comment type="catalytic activity">
    <reaction evidence="10">
        <text>D-fructose + ATP = D-fructose 6-phosphate + ADP + H(+)</text>
        <dbReference type="Rhea" id="RHEA:16125"/>
        <dbReference type="ChEBI" id="CHEBI:15378"/>
        <dbReference type="ChEBI" id="CHEBI:30616"/>
        <dbReference type="ChEBI" id="CHEBI:37721"/>
        <dbReference type="ChEBI" id="CHEBI:61527"/>
        <dbReference type="ChEBI" id="CHEBI:456216"/>
        <dbReference type="EC" id="2.7.1.4"/>
    </reaction>
</comment>
<dbReference type="PANTHER" id="PTHR43085">
    <property type="entry name" value="HEXOKINASE FAMILY MEMBER"/>
    <property type="match status" value="1"/>
</dbReference>
<dbReference type="PROSITE" id="PS00584">
    <property type="entry name" value="PFKB_KINASES_2"/>
    <property type="match status" value="1"/>
</dbReference>
<reference evidence="13" key="1">
    <citation type="submission" date="2023-08" db="EMBL/GenBank/DDBJ databases">
        <title>A de novo genome assembly of Solanum verrucosum Schlechtendal, a Mexican diploid species geographically isolated from the other diploid A-genome species in potato relatives.</title>
        <authorList>
            <person name="Hosaka K."/>
        </authorList>
    </citation>
    <scope>NUCLEOTIDE SEQUENCE</scope>
    <source>
        <tissue evidence="13">Young leaves</tissue>
    </source>
</reference>
<dbReference type="Proteomes" id="UP001234989">
    <property type="component" value="Chromosome 10"/>
</dbReference>
<evidence type="ECO:0000259" key="12">
    <source>
        <dbReference type="Pfam" id="PF00294"/>
    </source>
</evidence>
<dbReference type="PANTHER" id="PTHR43085:SF60">
    <property type="entry name" value="PFKB FAMILY CARBOHYDRATE KINASE"/>
    <property type="match status" value="1"/>
</dbReference>
<feature type="non-terminal residue" evidence="13">
    <location>
        <position position="1"/>
    </location>
</feature>
<dbReference type="GO" id="GO:0006000">
    <property type="term" value="P:fructose metabolic process"/>
    <property type="evidence" value="ECO:0007669"/>
    <property type="project" value="TreeGrafter"/>
</dbReference>
<dbReference type="FunFam" id="3.40.1190.20:FF:000005">
    <property type="entry name" value="Probable fructokinase-2"/>
    <property type="match status" value="1"/>
</dbReference>
<evidence type="ECO:0000256" key="9">
    <source>
        <dbReference type="ARBA" id="ARBA00038887"/>
    </source>
</evidence>
<keyword evidence="3 11" id="KW-0808">Transferase</keyword>
<dbReference type="PRINTS" id="PR00990">
    <property type="entry name" value="RIBOKINASE"/>
</dbReference>
<comment type="similarity">
    <text evidence="2 11">Belongs to the carbohydrate kinase PfkB family.</text>
</comment>
<evidence type="ECO:0000256" key="3">
    <source>
        <dbReference type="ARBA" id="ARBA00022679"/>
    </source>
</evidence>
<evidence type="ECO:0000256" key="7">
    <source>
        <dbReference type="ARBA" id="ARBA00023277"/>
    </source>
</evidence>
<dbReference type="InterPro" id="IPR011611">
    <property type="entry name" value="PfkB_dom"/>
</dbReference>
<comment type="function">
    <text evidence="8">May play an important role in maintaining the flux of carbon towards starch formation.</text>
</comment>
<name>A0AAF0UML2_SOLVR</name>
<evidence type="ECO:0000256" key="11">
    <source>
        <dbReference type="RuleBase" id="RU003704"/>
    </source>
</evidence>
<evidence type="ECO:0000256" key="2">
    <source>
        <dbReference type="ARBA" id="ARBA00010688"/>
    </source>
</evidence>
<dbReference type="Pfam" id="PF00294">
    <property type="entry name" value="PfkB"/>
    <property type="match status" value="1"/>
</dbReference>
<dbReference type="EMBL" id="CP133621">
    <property type="protein sequence ID" value="WMV49373.1"/>
    <property type="molecule type" value="Genomic_DNA"/>
</dbReference>
<keyword evidence="5 11" id="KW-0418">Kinase</keyword>
<evidence type="ECO:0000256" key="6">
    <source>
        <dbReference type="ARBA" id="ARBA00022840"/>
    </source>
</evidence>
<keyword evidence="4" id="KW-0547">Nucleotide-binding</keyword>
<dbReference type="GO" id="GO:0005524">
    <property type="term" value="F:ATP binding"/>
    <property type="evidence" value="ECO:0007669"/>
    <property type="project" value="UniProtKB-KW"/>
</dbReference>
<dbReference type="EC" id="2.7.1.4" evidence="9"/>
<proteinExistence type="inferred from homology"/>
<evidence type="ECO:0000256" key="8">
    <source>
        <dbReference type="ARBA" id="ARBA00037195"/>
    </source>
</evidence>
<evidence type="ECO:0000256" key="4">
    <source>
        <dbReference type="ARBA" id="ARBA00022741"/>
    </source>
</evidence>
<dbReference type="InterPro" id="IPR002173">
    <property type="entry name" value="Carboh/pur_kinase_PfkB_CS"/>
</dbReference>
<dbReference type="InterPro" id="IPR029056">
    <property type="entry name" value="Ribokinase-like"/>
</dbReference>
<feature type="domain" description="Carbohydrate kinase PfkB" evidence="12">
    <location>
        <begin position="23"/>
        <end position="344"/>
    </location>
</feature>
<evidence type="ECO:0000313" key="14">
    <source>
        <dbReference type="Proteomes" id="UP001234989"/>
    </source>
</evidence>
<dbReference type="PROSITE" id="PS00583">
    <property type="entry name" value="PFKB_KINASES_1"/>
    <property type="match status" value="1"/>
</dbReference>